<sequence length="290" mass="32898">MEYRVLRYFLSVVREESITGASKVLHVSQPSLSKQLSSLEEELGKKLFVRGNRKITLTEEGEYFRKKAQEIVNLTDSLEAAFLYSDDKIAGDITFACGEVEGISILIKALKKLHLDYPDVHFNFYTGNYEYVSELLDKGIADFGVFVGASPAEKYDYIALSSKSRWGLLMRNDNPLATKEEVRIEDLKDQELLCSRQALEKKEISSKLGYDINKLNIVSKHDLMMNTTRIMIEENMGIAMLLENVIPTSGTNLTFIPLAPKIEAGLYLAWKKYSVFSKASKLVFDYLNSK</sequence>
<evidence type="ECO:0000313" key="7">
    <source>
        <dbReference type="Proteomes" id="UP000823629"/>
    </source>
</evidence>
<evidence type="ECO:0000256" key="2">
    <source>
        <dbReference type="ARBA" id="ARBA00023015"/>
    </source>
</evidence>
<dbReference type="GO" id="GO:0005829">
    <property type="term" value="C:cytosol"/>
    <property type="evidence" value="ECO:0007669"/>
    <property type="project" value="TreeGrafter"/>
</dbReference>
<keyword evidence="2" id="KW-0805">Transcription regulation</keyword>
<dbReference type="InterPro" id="IPR036390">
    <property type="entry name" value="WH_DNA-bd_sf"/>
</dbReference>
<dbReference type="InterPro" id="IPR000847">
    <property type="entry name" value="LysR_HTH_N"/>
</dbReference>
<keyword evidence="3" id="KW-0238">DNA-binding</keyword>
<evidence type="ECO:0000259" key="5">
    <source>
        <dbReference type="PROSITE" id="PS50931"/>
    </source>
</evidence>
<comment type="similarity">
    <text evidence="1">Belongs to the LysR transcriptional regulatory family.</text>
</comment>
<name>A0A9D9D6Y1_9BACL</name>
<evidence type="ECO:0000256" key="3">
    <source>
        <dbReference type="ARBA" id="ARBA00023125"/>
    </source>
</evidence>
<dbReference type="GO" id="GO:0003700">
    <property type="term" value="F:DNA-binding transcription factor activity"/>
    <property type="evidence" value="ECO:0007669"/>
    <property type="project" value="InterPro"/>
</dbReference>
<dbReference type="Proteomes" id="UP000823629">
    <property type="component" value="Unassembled WGS sequence"/>
</dbReference>
<dbReference type="GO" id="GO:0003677">
    <property type="term" value="F:DNA binding"/>
    <property type="evidence" value="ECO:0007669"/>
    <property type="project" value="UniProtKB-KW"/>
</dbReference>
<dbReference type="InterPro" id="IPR005119">
    <property type="entry name" value="LysR_subst-bd"/>
</dbReference>
<dbReference type="PRINTS" id="PR00039">
    <property type="entry name" value="HTHLYSR"/>
</dbReference>
<dbReference type="InterPro" id="IPR050950">
    <property type="entry name" value="HTH-type_LysR_regulators"/>
</dbReference>
<dbReference type="AlphaFoldDB" id="A0A9D9D6Y1"/>
<protein>
    <submittedName>
        <fullName evidence="6">LysR family transcriptional regulator</fullName>
    </submittedName>
</protein>
<keyword evidence="4" id="KW-0804">Transcription</keyword>
<dbReference type="EMBL" id="JADING010000099">
    <property type="protein sequence ID" value="MBO8414529.1"/>
    <property type="molecule type" value="Genomic_DNA"/>
</dbReference>
<dbReference type="PANTHER" id="PTHR30419:SF8">
    <property type="entry name" value="NITROGEN ASSIMILATION TRANSCRIPTIONAL ACTIVATOR-RELATED"/>
    <property type="match status" value="1"/>
</dbReference>
<dbReference type="PANTHER" id="PTHR30419">
    <property type="entry name" value="HTH-TYPE TRANSCRIPTIONAL REGULATOR YBHD"/>
    <property type="match status" value="1"/>
</dbReference>
<feature type="domain" description="HTH lysR-type" evidence="5">
    <location>
        <begin position="1"/>
        <end position="58"/>
    </location>
</feature>
<dbReference type="Pfam" id="PF03466">
    <property type="entry name" value="LysR_substrate"/>
    <property type="match status" value="1"/>
</dbReference>
<reference evidence="6" key="1">
    <citation type="submission" date="2020-10" db="EMBL/GenBank/DDBJ databases">
        <authorList>
            <person name="Gilroy R."/>
        </authorList>
    </citation>
    <scope>NUCLEOTIDE SEQUENCE</scope>
    <source>
        <strain evidence="6">1748</strain>
    </source>
</reference>
<evidence type="ECO:0000313" key="6">
    <source>
        <dbReference type="EMBL" id="MBO8414529.1"/>
    </source>
</evidence>
<dbReference type="SUPFAM" id="SSF53850">
    <property type="entry name" value="Periplasmic binding protein-like II"/>
    <property type="match status" value="1"/>
</dbReference>
<dbReference type="SUPFAM" id="SSF46785">
    <property type="entry name" value="Winged helix' DNA-binding domain"/>
    <property type="match status" value="1"/>
</dbReference>
<reference evidence="6" key="2">
    <citation type="journal article" date="2021" name="PeerJ">
        <title>Extensive microbial diversity within the chicken gut microbiome revealed by metagenomics and culture.</title>
        <authorList>
            <person name="Gilroy R."/>
            <person name="Ravi A."/>
            <person name="Getino M."/>
            <person name="Pursley I."/>
            <person name="Horton D.L."/>
            <person name="Alikhan N.F."/>
            <person name="Baker D."/>
            <person name="Gharbi K."/>
            <person name="Hall N."/>
            <person name="Watson M."/>
            <person name="Adriaenssens E.M."/>
            <person name="Foster-Nyarko E."/>
            <person name="Jarju S."/>
            <person name="Secka A."/>
            <person name="Antonio M."/>
            <person name="Oren A."/>
            <person name="Chaudhuri R.R."/>
            <person name="La Ragione R."/>
            <person name="Hildebrand F."/>
            <person name="Pallen M.J."/>
        </authorList>
    </citation>
    <scope>NUCLEOTIDE SEQUENCE</scope>
    <source>
        <strain evidence="6">1748</strain>
    </source>
</reference>
<proteinExistence type="inferred from homology"/>
<dbReference type="FunFam" id="1.10.10.10:FF:000001">
    <property type="entry name" value="LysR family transcriptional regulator"/>
    <property type="match status" value="1"/>
</dbReference>
<comment type="caution">
    <text evidence="6">The sequence shown here is derived from an EMBL/GenBank/DDBJ whole genome shotgun (WGS) entry which is preliminary data.</text>
</comment>
<dbReference type="CDD" id="cd05466">
    <property type="entry name" value="PBP2_LTTR_substrate"/>
    <property type="match status" value="1"/>
</dbReference>
<gene>
    <name evidence="6" type="ORF">IAC78_03555</name>
</gene>
<dbReference type="Gene3D" id="3.40.190.290">
    <property type="match status" value="1"/>
</dbReference>
<dbReference type="InterPro" id="IPR036388">
    <property type="entry name" value="WH-like_DNA-bd_sf"/>
</dbReference>
<dbReference type="PROSITE" id="PS50931">
    <property type="entry name" value="HTH_LYSR"/>
    <property type="match status" value="1"/>
</dbReference>
<accession>A0A9D9D6Y1</accession>
<evidence type="ECO:0000256" key="4">
    <source>
        <dbReference type="ARBA" id="ARBA00023163"/>
    </source>
</evidence>
<evidence type="ECO:0000256" key="1">
    <source>
        <dbReference type="ARBA" id="ARBA00009437"/>
    </source>
</evidence>
<organism evidence="6 7">
    <name type="scientific">Candidatus Scatoplasma merdavium</name>
    <dbReference type="NCBI Taxonomy" id="2840932"/>
    <lineage>
        <taxon>Bacteria</taxon>
        <taxon>Bacillati</taxon>
        <taxon>Bacillota</taxon>
        <taxon>Bacilli</taxon>
        <taxon>Bacillales</taxon>
        <taxon>Candidatus Scatoplasma</taxon>
    </lineage>
</organism>
<dbReference type="Gene3D" id="1.10.10.10">
    <property type="entry name" value="Winged helix-like DNA-binding domain superfamily/Winged helix DNA-binding domain"/>
    <property type="match status" value="1"/>
</dbReference>
<dbReference type="Pfam" id="PF00126">
    <property type="entry name" value="HTH_1"/>
    <property type="match status" value="1"/>
</dbReference>